<accession>A0A023WYW0</accession>
<dbReference type="Proteomes" id="UP000025238">
    <property type="component" value="Chromosome"/>
</dbReference>
<protein>
    <recommendedName>
        <fullName evidence="4">Lipoprotein</fullName>
    </recommendedName>
</protein>
<gene>
    <name evidence="2" type="ORF">UIB01_16910</name>
</gene>
<dbReference type="EMBL" id="CP007509">
    <property type="protein sequence ID" value="AHY45126.1"/>
    <property type="molecule type" value="Genomic_DNA"/>
</dbReference>
<evidence type="ECO:0000256" key="1">
    <source>
        <dbReference type="SAM" id="SignalP"/>
    </source>
</evidence>
<name>A0A023WYW0_STUST</name>
<proteinExistence type="predicted"/>
<feature type="signal peptide" evidence="1">
    <location>
        <begin position="1"/>
        <end position="22"/>
    </location>
</feature>
<evidence type="ECO:0008006" key="4">
    <source>
        <dbReference type="Google" id="ProtNLM"/>
    </source>
</evidence>
<dbReference type="PATRIC" id="fig|316.97.peg.3379"/>
<sequence length="203" mass="23128">MRRIGLAILVLAALWLSGCAHRSTFTQEKRQSDFQPAEIQELYIYAFLDARREYMGEALFPVLQKTLSARLQAHGVNAHWLWFEDSPVGEHFSASEQGSSEGYGKMIPVPLVLMLNKQQEEKTKASHRLVIFPKTVGLTGIHQAEREYYASLTWTLSRVTASEAPVFKGSSIFYSRPRRATEDLQRDVDSLVDDFINELYADK</sequence>
<evidence type="ECO:0000313" key="3">
    <source>
        <dbReference type="Proteomes" id="UP000025238"/>
    </source>
</evidence>
<reference evidence="2 3" key="1">
    <citation type="submission" date="2014-03" db="EMBL/GenBank/DDBJ databases">
        <title>Complete genome sequence of Pseudomonas stutzeri 19SMN4.</title>
        <authorList>
            <person name="Brunet-Galmes I."/>
            <person name="Nogales B."/>
            <person name="Busquets A."/>
            <person name="Pena A."/>
            <person name="Gomila M."/>
            <person name="Garcia-Valdes E."/>
            <person name="Lalucat J."/>
            <person name="Bennasar A."/>
            <person name="Bosch R."/>
        </authorList>
    </citation>
    <scope>NUCLEOTIDE SEQUENCE [LARGE SCALE GENOMIC DNA]</scope>
    <source>
        <strain evidence="2 3">19SMN4</strain>
    </source>
</reference>
<dbReference type="KEGG" id="pstu:UIB01_16910"/>
<evidence type="ECO:0000313" key="2">
    <source>
        <dbReference type="EMBL" id="AHY45126.1"/>
    </source>
</evidence>
<dbReference type="PROSITE" id="PS51257">
    <property type="entry name" value="PROKAR_LIPOPROTEIN"/>
    <property type="match status" value="1"/>
</dbReference>
<dbReference type="AlphaFoldDB" id="A0A023WYW0"/>
<keyword evidence="1" id="KW-0732">Signal</keyword>
<organism evidence="2 3">
    <name type="scientific">Stutzerimonas stutzeri</name>
    <name type="common">Pseudomonas stutzeri</name>
    <dbReference type="NCBI Taxonomy" id="316"/>
    <lineage>
        <taxon>Bacteria</taxon>
        <taxon>Pseudomonadati</taxon>
        <taxon>Pseudomonadota</taxon>
        <taxon>Gammaproteobacteria</taxon>
        <taxon>Pseudomonadales</taxon>
        <taxon>Pseudomonadaceae</taxon>
        <taxon>Stutzerimonas</taxon>
    </lineage>
</organism>
<feature type="chain" id="PRO_5001525104" description="Lipoprotein" evidence="1">
    <location>
        <begin position="23"/>
        <end position="203"/>
    </location>
</feature>